<dbReference type="Proteomes" id="UP001156836">
    <property type="component" value="Unassembled WGS sequence"/>
</dbReference>
<accession>A0ABQ6BWG8</accession>
<proteinExistence type="inferred from homology"/>
<feature type="compositionally biased region" description="Basic and acidic residues" evidence="3">
    <location>
        <begin position="252"/>
        <end position="261"/>
    </location>
</feature>
<keyword evidence="5" id="KW-1185">Reference proteome</keyword>
<dbReference type="PANTHER" id="PTHR44196">
    <property type="entry name" value="DEHYDROGENASE/REDUCTASE SDR FAMILY MEMBER 7B"/>
    <property type="match status" value="1"/>
</dbReference>
<feature type="region of interest" description="Disordered" evidence="3">
    <location>
        <begin position="242"/>
        <end position="261"/>
    </location>
</feature>
<dbReference type="SUPFAM" id="SSF51735">
    <property type="entry name" value="NAD(P)-binding Rossmann-fold domains"/>
    <property type="match status" value="1"/>
</dbReference>
<dbReference type="PANTHER" id="PTHR44196:SF4">
    <property type="entry name" value="SHORT CHAIN DEHYDROGENASE"/>
    <property type="match status" value="1"/>
</dbReference>
<evidence type="ECO:0000256" key="1">
    <source>
        <dbReference type="ARBA" id="ARBA00006484"/>
    </source>
</evidence>
<dbReference type="InterPro" id="IPR036291">
    <property type="entry name" value="NAD(P)-bd_dom_sf"/>
</dbReference>
<dbReference type="InterPro" id="IPR002347">
    <property type="entry name" value="SDR_fam"/>
</dbReference>
<name>A0ABQ6BWG8_9NEIS</name>
<sequence length="261" mass="28125">MKRMSDWKTYQAKADELKDRVILVTGAGQGLGEAAALAFARQGATVILLGRNEKKLARIYDAIEAAGGARPAAIPLDLAKASEAELAQMGMLIQREFGRLDGILHAANGFAFLSPLTSQKLDEWVDQFRVNVAAPFAMTRALLPLLEKSPDASVLVLGESHALQPKAYWGGYAVSKAGQRSWVEIAADEWDQLPNLRINLLVPGPIRSPFRTKTHPAESPDTLPATDSIVPSLLYWMGPASKGQSGQTVIFNDREPGAPAA</sequence>
<keyword evidence="2" id="KW-0560">Oxidoreductase</keyword>
<comment type="similarity">
    <text evidence="1">Belongs to the short-chain dehydrogenases/reductases (SDR) family.</text>
</comment>
<dbReference type="Gene3D" id="3.40.50.720">
    <property type="entry name" value="NAD(P)-binding Rossmann-like Domain"/>
    <property type="match status" value="1"/>
</dbReference>
<organism evidence="4 5">
    <name type="scientific">Chitiniphilus shinanonensis</name>
    <dbReference type="NCBI Taxonomy" id="553088"/>
    <lineage>
        <taxon>Bacteria</taxon>
        <taxon>Pseudomonadati</taxon>
        <taxon>Pseudomonadota</taxon>
        <taxon>Betaproteobacteria</taxon>
        <taxon>Neisseriales</taxon>
        <taxon>Chitinibacteraceae</taxon>
        <taxon>Chitiniphilus</taxon>
    </lineage>
</organism>
<evidence type="ECO:0000313" key="5">
    <source>
        <dbReference type="Proteomes" id="UP001156836"/>
    </source>
</evidence>
<gene>
    <name evidence="4" type="ORF">GCM10007860_32390</name>
</gene>
<evidence type="ECO:0000256" key="3">
    <source>
        <dbReference type="SAM" id="MobiDB-lite"/>
    </source>
</evidence>
<dbReference type="EMBL" id="BSOZ01000088">
    <property type="protein sequence ID" value="GLS06073.1"/>
    <property type="molecule type" value="Genomic_DNA"/>
</dbReference>
<comment type="caution">
    <text evidence="4">The sequence shown here is derived from an EMBL/GenBank/DDBJ whole genome shotgun (WGS) entry which is preliminary data.</text>
</comment>
<dbReference type="PRINTS" id="PR00081">
    <property type="entry name" value="GDHRDH"/>
</dbReference>
<dbReference type="Pfam" id="PF00106">
    <property type="entry name" value="adh_short"/>
    <property type="match status" value="1"/>
</dbReference>
<protein>
    <submittedName>
        <fullName evidence="4">Short-chain dehydrogenase</fullName>
    </submittedName>
</protein>
<evidence type="ECO:0000313" key="4">
    <source>
        <dbReference type="EMBL" id="GLS06073.1"/>
    </source>
</evidence>
<evidence type="ECO:0000256" key="2">
    <source>
        <dbReference type="ARBA" id="ARBA00023002"/>
    </source>
</evidence>
<reference evidence="5" key="1">
    <citation type="journal article" date="2019" name="Int. J. Syst. Evol. Microbiol.">
        <title>The Global Catalogue of Microorganisms (GCM) 10K type strain sequencing project: providing services to taxonomists for standard genome sequencing and annotation.</title>
        <authorList>
            <consortium name="The Broad Institute Genomics Platform"/>
            <consortium name="The Broad Institute Genome Sequencing Center for Infectious Disease"/>
            <person name="Wu L."/>
            <person name="Ma J."/>
        </authorList>
    </citation>
    <scope>NUCLEOTIDE SEQUENCE [LARGE SCALE GENOMIC DNA]</scope>
    <source>
        <strain evidence="5">NBRC 104970</strain>
    </source>
</reference>